<dbReference type="SUPFAM" id="SSF53098">
    <property type="entry name" value="Ribonuclease H-like"/>
    <property type="match status" value="1"/>
</dbReference>
<name>A0AAU8AAP6_9FIRM</name>
<keyword evidence="2" id="KW-0378">Hydrolase</keyword>
<dbReference type="PANTHER" id="PTHR23044">
    <property type="entry name" value="3'-5' EXONUCLEASE ERI1-RELATED"/>
    <property type="match status" value="1"/>
</dbReference>
<sequence length="152" mass="17666">MDTIILDMEWNQPFSKKRMVKSPVCLTGEIIQIGVVKLDKNYCIVDTFKIMITPQYYTKMHKKVSDLTKITTEELQYGFSFPAALKYFRAWCGKEFIFLTWGTDDITTLHANLELHGLDSAWIPESYDIQPIFDEQITKEKRQVSLSDAAKK</sequence>
<dbReference type="InterPro" id="IPR012337">
    <property type="entry name" value="RNaseH-like_sf"/>
</dbReference>
<dbReference type="PANTHER" id="PTHR23044:SF61">
    <property type="entry name" value="3'-5' EXORIBONUCLEASE 1-RELATED"/>
    <property type="match status" value="1"/>
</dbReference>
<gene>
    <name evidence="5" type="ORF">PUP29_02885</name>
</gene>
<dbReference type="CDD" id="cd06133">
    <property type="entry name" value="ERI-1_3'hExo_like"/>
    <property type="match status" value="1"/>
</dbReference>
<evidence type="ECO:0000259" key="4">
    <source>
        <dbReference type="Pfam" id="PF00929"/>
    </source>
</evidence>
<dbReference type="InterPro" id="IPR047201">
    <property type="entry name" value="ERI-1_3'hExo-like"/>
</dbReference>
<dbReference type="RefSeq" id="WP_079547322.1">
    <property type="nucleotide sequence ID" value="NZ_CP117826.1"/>
</dbReference>
<keyword evidence="1" id="KW-0540">Nuclease</keyword>
<keyword evidence="3 5" id="KW-0269">Exonuclease</keyword>
<accession>A0AAU8AAP6</accession>
<feature type="domain" description="Exonuclease" evidence="4">
    <location>
        <begin position="28"/>
        <end position="113"/>
    </location>
</feature>
<dbReference type="Gene3D" id="3.30.420.10">
    <property type="entry name" value="Ribonuclease H-like superfamily/Ribonuclease H"/>
    <property type="match status" value="1"/>
</dbReference>
<evidence type="ECO:0000256" key="3">
    <source>
        <dbReference type="ARBA" id="ARBA00022839"/>
    </source>
</evidence>
<evidence type="ECO:0000313" key="5">
    <source>
        <dbReference type="EMBL" id="XCC62884.1"/>
    </source>
</evidence>
<dbReference type="InterPro" id="IPR051274">
    <property type="entry name" value="3-5_Exoribonuclease"/>
</dbReference>
<dbReference type="GO" id="GO:0003676">
    <property type="term" value="F:nucleic acid binding"/>
    <property type="evidence" value="ECO:0007669"/>
    <property type="project" value="InterPro"/>
</dbReference>
<dbReference type="Pfam" id="PF00929">
    <property type="entry name" value="RNase_T"/>
    <property type="match status" value="1"/>
</dbReference>
<proteinExistence type="predicted"/>
<dbReference type="AlphaFoldDB" id="A0AAU8AAP6"/>
<dbReference type="InterPro" id="IPR036397">
    <property type="entry name" value="RNaseH_sf"/>
</dbReference>
<dbReference type="InterPro" id="IPR013520">
    <property type="entry name" value="Ribonucl_H"/>
</dbReference>
<reference evidence="5" key="1">
    <citation type="submission" date="2023-02" db="EMBL/GenBank/DDBJ databases">
        <title>Gut commensal Christensenella minuta modulates host metabolism via a new class of secondary bile acids.</title>
        <authorList>
            <person name="Liu C."/>
        </authorList>
    </citation>
    <scope>NUCLEOTIDE SEQUENCE</scope>
    <source>
        <strain evidence="5">CA70</strain>
    </source>
</reference>
<organism evidence="5">
    <name type="scientific">Christensenella massiliensis</name>
    <dbReference type="NCBI Taxonomy" id="1805714"/>
    <lineage>
        <taxon>Bacteria</taxon>
        <taxon>Bacillati</taxon>
        <taxon>Bacillota</taxon>
        <taxon>Clostridia</taxon>
        <taxon>Christensenellales</taxon>
        <taxon>Christensenellaceae</taxon>
        <taxon>Christensenella</taxon>
    </lineage>
</organism>
<dbReference type="GO" id="GO:0000175">
    <property type="term" value="F:3'-5'-RNA exonuclease activity"/>
    <property type="evidence" value="ECO:0007669"/>
    <property type="project" value="InterPro"/>
</dbReference>
<protein>
    <submittedName>
        <fullName evidence="5">Exonuclease domain-containing protein</fullName>
    </submittedName>
</protein>
<evidence type="ECO:0000256" key="1">
    <source>
        <dbReference type="ARBA" id="ARBA00022722"/>
    </source>
</evidence>
<evidence type="ECO:0000256" key="2">
    <source>
        <dbReference type="ARBA" id="ARBA00022801"/>
    </source>
</evidence>
<dbReference type="EMBL" id="CP117826">
    <property type="protein sequence ID" value="XCC62884.1"/>
    <property type="molecule type" value="Genomic_DNA"/>
</dbReference>